<name>A0A7H0FWX9_9GAMM</name>
<gene>
    <name evidence="3" type="ORF">H8B22_13930</name>
</gene>
<proteinExistence type="inferred from homology"/>
<evidence type="ECO:0000313" key="3">
    <source>
        <dbReference type="EMBL" id="QNP40545.1"/>
    </source>
</evidence>
<dbReference type="Pfam" id="PF10633">
    <property type="entry name" value="NPCBM_assoc"/>
    <property type="match status" value="6"/>
</dbReference>
<evidence type="ECO:0000313" key="4">
    <source>
        <dbReference type="Proteomes" id="UP000516018"/>
    </source>
</evidence>
<organism evidence="3 4">
    <name type="scientific">Agrilutibacter terrestris</name>
    <dbReference type="NCBI Taxonomy" id="2865112"/>
    <lineage>
        <taxon>Bacteria</taxon>
        <taxon>Pseudomonadati</taxon>
        <taxon>Pseudomonadota</taxon>
        <taxon>Gammaproteobacteria</taxon>
        <taxon>Lysobacterales</taxon>
        <taxon>Lysobacteraceae</taxon>
        <taxon>Agrilutibacter</taxon>
    </lineage>
</organism>
<dbReference type="Gene3D" id="2.160.20.10">
    <property type="entry name" value="Single-stranded right-handed beta-helix, Pectin lyase-like"/>
    <property type="match status" value="1"/>
</dbReference>
<dbReference type="PROSITE" id="PS51127">
    <property type="entry name" value="BIG1"/>
    <property type="match status" value="1"/>
</dbReference>
<accession>A0A7H0FWX9</accession>
<evidence type="ECO:0000256" key="1">
    <source>
        <dbReference type="ARBA" id="ARBA00010116"/>
    </source>
</evidence>
<dbReference type="PANTHER" id="PTHR39198">
    <property type="entry name" value="HYPOTHETICAL MEMBRANE PROTEIN, CONSERVED"/>
    <property type="match status" value="1"/>
</dbReference>
<dbReference type="InterPro" id="IPR003344">
    <property type="entry name" value="Big_1_dom"/>
</dbReference>
<evidence type="ECO:0000259" key="2">
    <source>
        <dbReference type="PROSITE" id="PS51127"/>
    </source>
</evidence>
<dbReference type="Proteomes" id="UP000516018">
    <property type="component" value="Chromosome"/>
</dbReference>
<dbReference type="SMART" id="SM00710">
    <property type="entry name" value="PbH1"/>
    <property type="match status" value="7"/>
</dbReference>
<dbReference type="InterPro" id="IPR018905">
    <property type="entry name" value="A-galactase_NEW3"/>
</dbReference>
<dbReference type="SUPFAM" id="SSF49373">
    <property type="entry name" value="Invasin/intimin cell-adhesion fragments"/>
    <property type="match status" value="1"/>
</dbReference>
<feature type="domain" description="Big-1" evidence="2">
    <location>
        <begin position="1216"/>
        <end position="1311"/>
    </location>
</feature>
<reference evidence="3 4" key="1">
    <citation type="submission" date="2020-08" db="EMBL/GenBank/DDBJ databases">
        <title>Lysobacter sp. II4 sp. nov., isolated from soil.</title>
        <authorList>
            <person name="Woo C.Y."/>
            <person name="Kim J."/>
        </authorList>
    </citation>
    <scope>NUCLEOTIDE SEQUENCE [LARGE SCALE GENOMIC DNA]</scope>
    <source>
        <strain evidence="3 4">II4</strain>
    </source>
</reference>
<dbReference type="SUPFAM" id="SSF51126">
    <property type="entry name" value="Pectin lyase-like"/>
    <property type="match status" value="1"/>
</dbReference>
<dbReference type="RefSeq" id="WP_187711986.1">
    <property type="nucleotide sequence ID" value="NZ_CP060820.1"/>
</dbReference>
<dbReference type="InterPro" id="IPR012334">
    <property type="entry name" value="Pectin_lyas_fold"/>
</dbReference>
<sequence>MLLFALAVTSLGIVPVLAVRAETYYVRVDGGDASQCTGRSNAPYPGSGTAQACAWNHIFQALAPDGTRRIAGGDTLRIGSGSYMIGQGAPGAGSCLPATCSPASIPSGSVGAPTRILGEASAPPKLWGTLGVTRMLSLDGSSNVEIGHLEITDQDDCVYSHSNAAVKCPAVGSGTWGKHGVYARASSNVWLHDLDIHGLGHTGLWAGGLTDWTIERVRLHHNGRAGWDANIGTGSSNAGRIILRNVEVGWNGCGERWQTGETWACWGAQTGGYGDGLGTITTGGEWLIEDSYFHHNTQDGLDLRFLDGASTTQATLRRIHAVGNAGNQVKVKGNALIENSVLIGNCGYFSGLFYMVAADQCRADGTTLLLVFTSDDNVVVRHNTITGEGWSLVGATEGDASGRLLVQNNVLTGFPWFLGPSNLSRVQAGNSPALVTHAGNLVWNVYGNACPGDSLCGVDPRLANMTLATFDAEPLTDSPVADRVAPLAEVNRDFLLRPRPAGPASDIGAYELPVGTACARAAPAVLLSGSSEAVPAGTAQDYTLSLGNHDSAACAATQFNLAGLLPAGWSGAFAAATLTLAPGAEDSTTFTVTSPANATAGAYAVGVNTGSSAGAVHATSSASASYTVAPLVPVCTRNTPIMSLTGPTAEVPAGTRVEYTVGLANNDSSACASTDFSLADSVPAGWSGTLATTILTLAPGASDSTTLAVASPATATPGGYGIGVGAGSNAGAVHTASANTTYRVETPAPACTRATPTLALNGPTTAVTAGSPIDYTLDLTNNDSASCASTNFSLSGSVPSGWSASLAISSLALAPGASGSTTLTVTSDARAAPGGYAIGVGAGSSVGTTHTASASATYSVDTPPPPCTRVAPTLAVVGPTTPLNAGTAVDYTVTLANNDSGSCASTTFSLARSVPAGWSGTLAASSLALAPGASGSTTLTVASDTSAAPGGYAIGVGVGSSAGAVHTANASATYTVDTPPPPCTRAAPTLSVTGPGTPVPAGTAVDYTVALANNDSSTCATSGFSLAGSVPAGWTGTLTAASLNLAPGANGSTTLRVTSATNATAGSYTIGAGVGSSAGAVHTVNATTIYAVEAPPPVCTRAAPTLGLSGPTTAVAAGTAVDYTASVVNNDSAACATTSFALARAVPAGWTGTLAATSLGLAPGATGSTTLRVTSTTTAAAGNYTVSVGTSSSVGAVHAVNASTTYSVAPPAINLQTTLGTDRTTYARRDTVQIAALLRNNGVPVPGVVVTFTLARPGAGSTTLTATSGSDGYARTSYKIPNAKSALGAYTVTARWALGGVNATAVTASFTVL</sequence>
<protein>
    <recommendedName>
        <fullName evidence="2">Big-1 domain-containing protein</fullName>
    </recommendedName>
</protein>
<dbReference type="InterPro" id="IPR011050">
    <property type="entry name" value="Pectin_lyase_fold/virulence"/>
</dbReference>
<dbReference type="InterPro" id="IPR013783">
    <property type="entry name" value="Ig-like_fold"/>
</dbReference>
<keyword evidence="4" id="KW-1185">Reference proteome</keyword>
<dbReference type="Gene3D" id="2.60.40.10">
    <property type="entry name" value="Immunoglobulins"/>
    <property type="match status" value="6"/>
</dbReference>
<dbReference type="InterPro" id="IPR008964">
    <property type="entry name" value="Invasin/intimin_cell_adhesion"/>
</dbReference>
<dbReference type="PANTHER" id="PTHR39198:SF1">
    <property type="entry name" value="ALPHA-GALACTOSIDASE NEW3 DOMAIN-CONTAINING PROTEIN"/>
    <property type="match status" value="1"/>
</dbReference>
<comment type="similarity">
    <text evidence="1">Belongs to the intimin/invasin family.</text>
</comment>
<dbReference type="EMBL" id="CP060820">
    <property type="protein sequence ID" value="QNP40545.1"/>
    <property type="molecule type" value="Genomic_DNA"/>
</dbReference>
<dbReference type="KEGG" id="lsx:H8B22_13930"/>
<dbReference type="InterPro" id="IPR006626">
    <property type="entry name" value="PbH1"/>
</dbReference>